<dbReference type="Gramene" id="AUR62044493-RA">
    <property type="protein sequence ID" value="AUR62044493-RA:cds"/>
    <property type="gene ID" value="AUR62044493"/>
</dbReference>
<dbReference type="RefSeq" id="XP_021736990.1">
    <property type="nucleotide sequence ID" value="XM_021881298.1"/>
</dbReference>
<evidence type="ECO:0000256" key="1">
    <source>
        <dbReference type="ARBA" id="ARBA00004123"/>
    </source>
</evidence>
<dbReference type="OMA" id="KSQCEIR"/>
<comment type="subcellular location">
    <subcellularLocation>
        <location evidence="1">Nucleus</location>
    </subcellularLocation>
</comment>
<keyword evidence="4" id="KW-0862">Zinc</keyword>
<dbReference type="PROSITE" id="PS00028">
    <property type="entry name" value="ZINC_FINGER_C2H2_1"/>
    <property type="match status" value="1"/>
</dbReference>
<reference evidence="11" key="1">
    <citation type="journal article" date="2017" name="Nature">
        <title>The genome of Chenopodium quinoa.</title>
        <authorList>
            <person name="Jarvis D.E."/>
            <person name="Ho Y.S."/>
            <person name="Lightfoot D.J."/>
            <person name="Schmoeckel S.M."/>
            <person name="Li B."/>
            <person name="Borm T.J.A."/>
            <person name="Ohyanagi H."/>
            <person name="Mineta K."/>
            <person name="Michell C.T."/>
            <person name="Saber N."/>
            <person name="Kharbatia N.M."/>
            <person name="Rupper R.R."/>
            <person name="Sharp A.R."/>
            <person name="Dally N."/>
            <person name="Boughton B.A."/>
            <person name="Woo Y.H."/>
            <person name="Gao G."/>
            <person name="Schijlen E.G.W.M."/>
            <person name="Guo X."/>
            <person name="Momin A.A."/>
            <person name="Negrao S."/>
            <person name="Al-Babili S."/>
            <person name="Gehring C."/>
            <person name="Roessner U."/>
            <person name="Jung C."/>
            <person name="Murphy K."/>
            <person name="Arold S.T."/>
            <person name="Gojobori T."/>
            <person name="van der Linden C.G."/>
            <person name="van Loo E.N."/>
            <person name="Jellen E.N."/>
            <person name="Maughan P.J."/>
            <person name="Tester M."/>
        </authorList>
    </citation>
    <scope>NUCLEOTIDE SEQUENCE [LARGE SCALE GENOMIC DNA]</scope>
    <source>
        <strain evidence="11">cv. PI 614886</strain>
    </source>
</reference>
<evidence type="ECO:0000256" key="8">
    <source>
        <dbReference type="PROSITE-ProRule" id="PRU00042"/>
    </source>
</evidence>
<accession>A0A803NED9</accession>
<organism evidence="11 12">
    <name type="scientific">Chenopodium quinoa</name>
    <name type="common">Quinoa</name>
    <dbReference type="NCBI Taxonomy" id="63459"/>
    <lineage>
        <taxon>Eukaryota</taxon>
        <taxon>Viridiplantae</taxon>
        <taxon>Streptophyta</taxon>
        <taxon>Embryophyta</taxon>
        <taxon>Tracheophyta</taxon>
        <taxon>Spermatophyta</taxon>
        <taxon>Magnoliopsida</taxon>
        <taxon>eudicotyledons</taxon>
        <taxon>Gunneridae</taxon>
        <taxon>Pentapetalae</taxon>
        <taxon>Caryophyllales</taxon>
        <taxon>Chenopodiaceae</taxon>
        <taxon>Chenopodioideae</taxon>
        <taxon>Atripliceae</taxon>
        <taxon>Chenopodium</taxon>
    </lineage>
</organism>
<evidence type="ECO:0000259" key="10">
    <source>
        <dbReference type="PROSITE" id="PS50157"/>
    </source>
</evidence>
<feature type="compositionally biased region" description="Polar residues" evidence="9">
    <location>
        <begin position="90"/>
        <end position="104"/>
    </location>
</feature>
<evidence type="ECO:0000256" key="6">
    <source>
        <dbReference type="ARBA" id="ARBA00023163"/>
    </source>
</evidence>
<dbReference type="KEGG" id="cqi:110703494"/>
<keyword evidence="6" id="KW-0804">Transcription</keyword>
<name>A0A803NED9_CHEQI</name>
<dbReference type="GeneID" id="110703494"/>
<keyword evidence="7" id="KW-0539">Nucleus</keyword>
<feature type="domain" description="C2H2-type" evidence="10">
    <location>
        <begin position="44"/>
        <end position="71"/>
    </location>
</feature>
<dbReference type="OrthoDB" id="1708403at2759"/>
<dbReference type="SUPFAM" id="SSF57667">
    <property type="entry name" value="beta-beta-alpha zinc fingers"/>
    <property type="match status" value="1"/>
</dbReference>
<dbReference type="InterPro" id="IPR036236">
    <property type="entry name" value="Znf_C2H2_sf"/>
</dbReference>
<dbReference type="PANTHER" id="PTHR45801">
    <property type="entry name" value="OS07G0101800 PROTEIN"/>
    <property type="match status" value="1"/>
</dbReference>
<feature type="region of interest" description="Disordered" evidence="9">
    <location>
        <begin position="224"/>
        <end position="245"/>
    </location>
</feature>
<dbReference type="SMART" id="SM00355">
    <property type="entry name" value="ZnF_C2H2"/>
    <property type="match status" value="1"/>
</dbReference>
<dbReference type="PROSITE" id="PS50157">
    <property type="entry name" value="ZINC_FINGER_C2H2_2"/>
    <property type="match status" value="1"/>
</dbReference>
<evidence type="ECO:0000256" key="9">
    <source>
        <dbReference type="SAM" id="MobiDB-lite"/>
    </source>
</evidence>
<dbReference type="EnsemblPlants" id="AUR62044493-RA">
    <property type="protein sequence ID" value="AUR62044493-RA:cds"/>
    <property type="gene ID" value="AUR62044493"/>
</dbReference>
<dbReference type="Proteomes" id="UP000596660">
    <property type="component" value="Unplaced"/>
</dbReference>
<dbReference type="AlphaFoldDB" id="A0A803NED9"/>
<evidence type="ECO:0000256" key="2">
    <source>
        <dbReference type="ARBA" id="ARBA00022723"/>
    </source>
</evidence>
<protein>
    <recommendedName>
        <fullName evidence="10">C2H2-type domain-containing protein</fullName>
    </recommendedName>
</protein>
<feature type="compositionally biased region" description="Basic residues" evidence="9">
    <location>
        <begin position="64"/>
        <end position="73"/>
    </location>
</feature>
<dbReference type="Pfam" id="PF13912">
    <property type="entry name" value="zf-C2H2_6"/>
    <property type="match status" value="1"/>
</dbReference>
<evidence type="ECO:0000256" key="4">
    <source>
        <dbReference type="ARBA" id="ARBA00022833"/>
    </source>
</evidence>
<dbReference type="Gene3D" id="3.30.160.60">
    <property type="entry name" value="Classic Zinc Finger"/>
    <property type="match status" value="1"/>
</dbReference>
<evidence type="ECO:0000256" key="5">
    <source>
        <dbReference type="ARBA" id="ARBA00023015"/>
    </source>
</evidence>
<gene>
    <name evidence="11" type="primary">LOC110703494</name>
</gene>
<dbReference type="InterPro" id="IPR052426">
    <property type="entry name" value="Plant_dev_regulator"/>
</dbReference>
<keyword evidence="3 8" id="KW-0863">Zinc-finger</keyword>
<evidence type="ECO:0000313" key="12">
    <source>
        <dbReference type="Proteomes" id="UP000596660"/>
    </source>
</evidence>
<keyword evidence="12" id="KW-1185">Reference proteome</keyword>
<dbReference type="GO" id="GO:0005634">
    <property type="term" value="C:nucleus"/>
    <property type="evidence" value="ECO:0007669"/>
    <property type="project" value="UniProtKB-SubCell"/>
</dbReference>
<keyword evidence="2" id="KW-0479">Metal-binding</keyword>
<proteinExistence type="predicted"/>
<evidence type="ECO:0000256" key="3">
    <source>
        <dbReference type="ARBA" id="ARBA00022771"/>
    </source>
</evidence>
<keyword evidence="5" id="KW-0805">Transcription regulation</keyword>
<evidence type="ECO:0000256" key="7">
    <source>
        <dbReference type="ARBA" id="ARBA00023242"/>
    </source>
</evidence>
<sequence length="280" mass="31815">MDEARCWMVPDRAPKYDDESWEEKAFAEDAAGMFGGCVWPPRSYSCSFCRREFKSAQALGGHMNVHRRDRARLKQFSSSQHQDRRVDPPRNSSYPNHPNNSGLSLVSRKSPCTTEEDNIKDAASPNFTSQSSVVSLHQTTISTPRSQLVSSLVISHEKNIAFCLNHDQKFTDLPYVKSIDQEKPDLAFFCCSSNERSKDLSNKISTTQEKPSSFIRLSYSATVEDNSDEPNRSKKRKIDKFSPPAVNNLDKFEEQAPKVYASKFEYLDLELRLGDSPKVQ</sequence>
<dbReference type="InterPro" id="IPR013087">
    <property type="entry name" value="Znf_C2H2_type"/>
</dbReference>
<reference evidence="11" key="2">
    <citation type="submission" date="2021-03" db="UniProtKB">
        <authorList>
            <consortium name="EnsemblPlants"/>
        </authorList>
    </citation>
    <scope>IDENTIFICATION</scope>
</reference>
<evidence type="ECO:0000313" key="11">
    <source>
        <dbReference type="EnsemblPlants" id="AUR62044493-RA:cds"/>
    </source>
</evidence>
<dbReference type="GO" id="GO:0008270">
    <property type="term" value="F:zinc ion binding"/>
    <property type="evidence" value="ECO:0007669"/>
    <property type="project" value="UniProtKB-KW"/>
</dbReference>
<dbReference type="PANTHER" id="PTHR45801:SF119">
    <property type="entry name" value="ZINC FINGER PROTEIN 10-LIKE"/>
    <property type="match status" value="1"/>
</dbReference>
<feature type="region of interest" description="Disordered" evidence="9">
    <location>
        <begin position="61"/>
        <end position="128"/>
    </location>
</feature>